<feature type="transmembrane region" description="Helical" evidence="1">
    <location>
        <begin position="64"/>
        <end position="84"/>
    </location>
</feature>
<keyword evidence="1" id="KW-1133">Transmembrane helix</keyword>
<name>A0A0N0ZV98_CHRID</name>
<protein>
    <submittedName>
        <fullName evidence="2">Uncharacterized protein</fullName>
    </submittedName>
</protein>
<keyword evidence="1" id="KW-0472">Membrane</keyword>
<reference evidence="3" key="2">
    <citation type="submission" date="2015-09" db="EMBL/GenBank/DDBJ databases">
        <title>Draft genome sequence of a multidrug-resistant Chryseobacterium indologenes isolate from Malaysia.</title>
        <authorList>
            <person name="Yu C.Y."/>
            <person name="Ang G.Y."/>
            <person name="Chan K.-G."/>
        </authorList>
    </citation>
    <scope>NUCLEOTIDE SEQUENCE [LARGE SCALE GENOMIC DNA]</scope>
    <source>
        <strain evidence="3">CI_885</strain>
    </source>
</reference>
<dbReference type="EMBL" id="LJOD01000006">
    <property type="protein sequence ID" value="KPE51058.1"/>
    <property type="molecule type" value="Genomic_DNA"/>
</dbReference>
<evidence type="ECO:0000256" key="1">
    <source>
        <dbReference type="SAM" id="Phobius"/>
    </source>
</evidence>
<feature type="transmembrane region" description="Helical" evidence="1">
    <location>
        <begin position="107"/>
        <end position="130"/>
    </location>
</feature>
<evidence type="ECO:0000313" key="3">
    <source>
        <dbReference type="Proteomes" id="UP000037953"/>
    </source>
</evidence>
<accession>A0A0N0ZV98</accession>
<comment type="caution">
    <text evidence="2">The sequence shown here is derived from an EMBL/GenBank/DDBJ whole genome shotgun (WGS) entry which is preliminary data.</text>
</comment>
<keyword evidence="1" id="KW-0812">Transmembrane</keyword>
<dbReference type="OrthoDB" id="1452486at2"/>
<organism evidence="2 3">
    <name type="scientific">Chryseobacterium indologenes</name>
    <name type="common">Flavobacterium indologenes</name>
    <dbReference type="NCBI Taxonomy" id="253"/>
    <lineage>
        <taxon>Bacteria</taxon>
        <taxon>Pseudomonadati</taxon>
        <taxon>Bacteroidota</taxon>
        <taxon>Flavobacteriia</taxon>
        <taxon>Flavobacteriales</taxon>
        <taxon>Weeksellaceae</taxon>
        <taxon>Chryseobacterium group</taxon>
        <taxon>Chryseobacterium</taxon>
    </lineage>
</organism>
<dbReference type="PATRIC" id="fig|253.9.peg.3875"/>
<dbReference type="AlphaFoldDB" id="A0A0N0ZV98"/>
<dbReference type="Proteomes" id="UP000037953">
    <property type="component" value="Unassembled WGS sequence"/>
</dbReference>
<evidence type="ECO:0000313" key="2">
    <source>
        <dbReference type="EMBL" id="KPE51058.1"/>
    </source>
</evidence>
<dbReference type="RefSeq" id="WP_062698982.1">
    <property type="nucleotide sequence ID" value="NZ_LJOD01000006.1"/>
</dbReference>
<feature type="transmembrane region" description="Helical" evidence="1">
    <location>
        <begin position="31"/>
        <end position="52"/>
    </location>
</feature>
<gene>
    <name evidence="2" type="ORF">AOB46_10290</name>
</gene>
<proteinExistence type="predicted"/>
<reference evidence="2 3" key="1">
    <citation type="journal article" date="2015" name="Genom Data">
        <title>Draft genome sequence of a multidrug-resistant Chryseobacterium indologenes isolate from Malaysia.</title>
        <authorList>
            <person name="Yu C.Y."/>
            <person name="Ang G.Y."/>
            <person name="Cheng H.J."/>
            <person name="Cheong Y.M."/>
            <person name="Yin W.F."/>
            <person name="Chan K.G."/>
        </authorList>
    </citation>
    <scope>NUCLEOTIDE SEQUENCE [LARGE SCALE GENOMIC DNA]</scope>
    <source>
        <strain evidence="2 3">CI_885</strain>
    </source>
</reference>
<sequence length="139" mass="16472">MKRAYYYFFTEIYKSVEYTSDLLGGKFLTSFKASIVMVALETWWLMSLGAYYSIHTKTAIELSISMPIIYIPLIIIILFNYLTIDYNSAWKKYNSDFDNLPKNKNRIGSWLVLGIVIFIILNFIYSIYLMSQIDWSQYR</sequence>